<evidence type="ECO:0000256" key="1">
    <source>
        <dbReference type="SAM" id="MobiDB-lite"/>
    </source>
</evidence>
<comment type="caution">
    <text evidence="2">The sequence shown here is derived from an EMBL/GenBank/DDBJ whole genome shotgun (WGS) entry which is preliminary data.</text>
</comment>
<evidence type="ECO:0000313" key="3">
    <source>
        <dbReference type="Proteomes" id="UP001140513"/>
    </source>
</evidence>
<keyword evidence="3" id="KW-1185">Reference proteome</keyword>
<gene>
    <name evidence="2" type="ORF">N0V89_004817</name>
</gene>
<reference evidence="2" key="1">
    <citation type="submission" date="2022-10" db="EMBL/GenBank/DDBJ databases">
        <title>Tapping the CABI collections for fungal endophytes: first genome assemblies for Collariella, Neodidymelliopsis, Ascochyta clinopodiicola, Didymella pomorum, Didymosphaeria variabile, Neocosmospora piperis and Neocucurbitaria cava.</title>
        <authorList>
            <person name="Hill R."/>
        </authorList>
    </citation>
    <scope>NUCLEOTIDE SEQUENCE</scope>
    <source>
        <strain evidence="2">IMI 356815</strain>
    </source>
</reference>
<dbReference type="AlphaFoldDB" id="A0A9W8XSJ1"/>
<dbReference type="Proteomes" id="UP001140513">
    <property type="component" value="Unassembled WGS sequence"/>
</dbReference>
<dbReference type="GeneID" id="80908347"/>
<proteinExistence type="predicted"/>
<name>A0A9W8XSJ1_9PLEO</name>
<sequence>MSGDEDIPTTPSTDGEALATPGSPEVTPTSTNKEATIRKPRTLPQSDWRFAFGPEKWYWVRIGDAWRFVWSNNSDWNDIGIREPSWVAYKHTTGFLIGGDDEDGEPKIVHN</sequence>
<dbReference type="EMBL" id="JAPEUX010000003">
    <property type="protein sequence ID" value="KAJ4356781.1"/>
    <property type="molecule type" value="Genomic_DNA"/>
</dbReference>
<evidence type="ECO:0000313" key="2">
    <source>
        <dbReference type="EMBL" id="KAJ4356781.1"/>
    </source>
</evidence>
<organism evidence="2 3">
    <name type="scientific">Didymosphaeria variabile</name>
    <dbReference type="NCBI Taxonomy" id="1932322"/>
    <lineage>
        <taxon>Eukaryota</taxon>
        <taxon>Fungi</taxon>
        <taxon>Dikarya</taxon>
        <taxon>Ascomycota</taxon>
        <taxon>Pezizomycotina</taxon>
        <taxon>Dothideomycetes</taxon>
        <taxon>Pleosporomycetidae</taxon>
        <taxon>Pleosporales</taxon>
        <taxon>Massarineae</taxon>
        <taxon>Didymosphaeriaceae</taxon>
        <taxon>Didymosphaeria</taxon>
    </lineage>
</organism>
<accession>A0A9W8XSJ1</accession>
<dbReference type="RefSeq" id="XP_056073907.1">
    <property type="nucleotide sequence ID" value="XM_056213599.1"/>
</dbReference>
<dbReference type="OrthoDB" id="4764735at2759"/>
<feature type="region of interest" description="Disordered" evidence="1">
    <location>
        <begin position="1"/>
        <end position="40"/>
    </location>
</feature>
<protein>
    <submittedName>
        <fullName evidence="2">Uncharacterized protein</fullName>
    </submittedName>
</protein>